<dbReference type="InterPro" id="IPR000210">
    <property type="entry name" value="BTB/POZ_dom"/>
</dbReference>
<feature type="repeat" description="RCC1" evidence="2">
    <location>
        <begin position="217"/>
        <end position="268"/>
    </location>
</feature>
<proteinExistence type="predicted"/>
<feature type="repeat" description="RCC1" evidence="2">
    <location>
        <begin position="6"/>
        <end position="58"/>
    </location>
</feature>
<dbReference type="PROSITE" id="PS50012">
    <property type="entry name" value="RCC1_3"/>
    <property type="match status" value="5"/>
</dbReference>
<evidence type="ECO:0000256" key="2">
    <source>
        <dbReference type="PROSITE-ProRule" id="PRU00235"/>
    </source>
</evidence>
<dbReference type="PANTHER" id="PTHR22872">
    <property type="entry name" value="BTK-BINDING PROTEIN-RELATED"/>
    <property type="match status" value="1"/>
</dbReference>
<feature type="repeat" description="RCC1" evidence="2">
    <location>
        <begin position="165"/>
        <end position="216"/>
    </location>
</feature>
<sequence length="497" mass="54419">MVLKDDDVYAFGSNVSGCLGLGDTHSTLVPEKVVQLCRKGIIGFAYGGGPHVVAFSSRGEVFAWGHNGYNELANGSTAQGCFPMKVEGVIASKVVVEVTCGSHHTVALTNEGEVYSWGQNKCGQIGSGVNSNQWSPRRVNSSIGGKFIIGIACGQMSSIAVTNNGEVYGWGYNGNGQLGIGNNVNQLNPCRVMALSNTVIVKVVCGLSHTLALSDEGKVYGWGSSSYGQLAMPIRNNNVFTPEQIVDSIGRVVDIAASHYNHVSACAAQNSTVYMWGQLKGQSVTTAMATPFSSLHEVFACFGSPAITYKPMTVSWDQSTKVEETLKNAFNDQSTSDLVIRVENKDIYVHRTVLKIRCQHFRSMFSEHWQECNQDIIEIDQFTYPVYKAFLRYLYTDEVDMAPEQALELMELASAYCEDTLKRLCERLIRKGIDVENAALLYSTAIGYRAKELEEFCFRFSLNHMTAVVQSKGFASLDATTVKNFIERAAKAGAFRT</sequence>
<dbReference type="SUPFAM" id="SSF54695">
    <property type="entry name" value="POZ domain"/>
    <property type="match status" value="1"/>
</dbReference>
<gene>
    <name evidence="4" type="ORF">AAG570_000868</name>
</gene>
<evidence type="ECO:0000259" key="3">
    <source>
        <dbReference type="PROSITE" id="PS50097"/>
    </source>
</evidence>
<keyword evidence="1" id="KW-0677">Repeat</keyword>
<evidence type="ECO:0000256" key="1">
    <source>
        <dbReference type="ARBA" id="ARBA00022737"/>
    </source>
</evidence>
<dbReference type="Pfam" id="PF00415">
    <property type="entry name" value="RCC1"/>
    <property type="match status" value="3"/>
</dbReference>
<dbReference type="Pfam" id="PF00651">
    <property type="entry name" value="BTB"/>
    <property type="match status" value="1"/>
</dbReference>
<feature type="repeat" description="RCC1" evidence="2">
    <location>
        <begin position="59"/>
        <end position="111"/>
    </location>
</feature>
<dbReference type="PROSITE" id="PS50097">
    <property type="entry name" value="BTB"/>
    <property type="match status" value="1"/>
</dbReference>
<dbReference type="CDD" id="cd18298">
    <property type="entry name" value="BTB_POZ_RCBTB1_2"/>
    <property type="match status" value="1"/>
</dbReference>
<comment type="caution">
    <text evidence="4">The sequence shown here is derived from an EMBL/GenBank/DDBJ whole genome shotgun (WGS) entry which is preliminary data.</text>
</comment>
<dbReference type="SUPFAM" id="SSF50985">
    <property type="entry name" value="RCC1/BLIP-II"/>
    <property type="match status" value="1"/>
</dbReference>
<dbReference type="PROSITE" id="PS00626">
    <property type="entry name" value="RCC1_2"/>
    <property type="match status" value="1"/>
</dbReference>
<keyword evidence="5" id="KW-1185">Reference proteome</keyword>
<dbReference type="Gene3D" id="2.130.10.30">
    <property type="entry name" value="Regulator of chromosome condensation 1/beta-lactamase-inhibitor protein II"/>
    <property type="match status" value="1"/>
</dbReference>
<protein>
    <recommendedName>
        <fullName evidence="3">BTB domain-containing protein</fullName>
    </recommendedName>
</protein>
<name>A0ABD0YYC7_9HEMI</name>
<reference evidence="4 5" key="1">
    <citation type="submission" date="2024-07" db="EMBL/GenBank/DDBJ databases">
        <title>Chromosome-level genome assembly of the water stick insect Ranatra chinensis (Heteroptera: Nepidae).</title>
        <authorList>
            <person name="Liu X."/>
        </authorList>
    </citation>
    <scope>NUCLEOTIDE SEQUENCE [LARGE SCALE GENOMIC DNA]</scope>
    <source>
        <strain evidence="4">Cailab_2021Rc</strain>
        <tissue evidence="4">Muscle</tissue>
    </source>
</reference>
<dbReference type="CDD" id="cd18498">
    <property type="entry name" value="BACK_RCBTB1_2"/>
    <property type="match status" value="1"/>
</dbReference>
<dbReference type="Pfam" id="PF13540">
    <property type="entry name" value="RCC1_2"/>
    <property type="match status" value="1"/>
</dbReference>
<dbReference type="InterPro" id="IPR011333">
    <property type="entry name" value="SKP1/BTB/POZ_sf"/>
</dbReference>
<dbReference type="SMART" id="SM00225">
    <property type="entry name" value="BTB"/>
    <property type="match status" value="1"/>
</dbReference>
<dbReference type="Gene3D" id="3.30.710.10">
    <property type="entry name" value="Potassium Channel Kv1.1, Chain A"/>
    <property type="match status" value="1"/>
</dbReference>
<evidence type="ECO:0000313" key="5">
    <source>
        <dbReference type="Proteomes" id="UP001558652"/>
    </source>
</evidence>
<dbReference type="InterPro" id="IPR000408">
    <property type="entry name" value="Reg_chr_condens"/>
</dbReference>
<dbReference type="PRINTS" id="PR00633">
    <property type="entry name" value="RCCNDNSATION"/>
</dbReference>
<accession>A0ABD0YYC7</accession>
<feature type="repeat" description="RCC1" evidence="2">
    <location>
        <begin position="112"/>
        <end position="164"/>
    </location>
</feature>
<evidence type="ECO:0000313" key="4">
    <source>
        <dbReference type="EMBL" id="KAL1140940.1"/>
    </source>
</evidence>
<dbReference type="EMBL" id="JBFDAA010000001">
    <property type="protein sequence ID" value="KAL1140940.1"/>
    <property type="molecule type" value="Genomic_DNA"/>
</dbReference>
<feature type="domain" description="BTB" evidence="3">
    <location>
        <begin position="336"/>
        <end position="403"/>
    </location>
</feature>
<dbReference type="PANTHER" id="PTHR22872:SF10">
    <property type="entry name" value="ULTRAVIOLET-B RECEPTOR UVR8"/>
    <property type="match status" value="1"/>
</dbReference>
<organism evidence="4 5">
    <name type="scientific">Ranatra chinensis</name>
    <dbReference type="NCBI Taxonomy" id="642074"/>
    <lineage>
        <taxon>Eukaryota</taxon>
        <taxon>Metazoa</taxon>
        <taxon>Ecdysozoa</taxon>
        <taxon>Arthropoda</taxon>
        <taxon>Hexapoda</taxon>
        <taxon>Insecta</taxon>
        <taxon>Pterygota</taxon>
        <taxon>Neoptera</taxon>
        <taxon>Paraneoptera</taxon>
        <taxon>Hemiptera</taxon>
        <taxon>Heteroptera</taxon>
        <taxon>Panheteroptera</taxon>
        <taxon>Nepomorpha</taxon>
        <taxon>Nepidae</taxon>
        <taxon>Ranatrinae</taxon>
        <taxon>Ranatra</taxon>
    </lineage>
</organism>
<dbReference type="InterPro" id="IPR051625">
    <property type="entry name" value="Signaling_Regulatory_Domain"/>
</dbReference>
<dbReference type="Proteomes" id="UP001558652">
    <property type="component" value="Unassembled WGS sequence"/>
</dbReference>
<dbReference type="InterPro" id="IPR009091">
    <property type="entry name" value="RCC1/BLIP-II"/>
</dbReference>
<dbReference type="AlphaFoldDB" id="A0ABD0YYC7"/>